<keyword evidence="4" id="KW-1185">Reference proteome</keyword>
<protein>
    <submittedName>
        <fullName evidence="3">VOC family protein</fullName>
    </submittedName>
</protein>
<dbReference type="PANTHER" id="PTHR43048">
    <property type="entry name" value="METHYLMALONYL-COA EPIMERASE"/>
    <property type="match status" value="1"/>
</dbReference>
<dbReference type="RefSeq" id="WP_147804255.1">
    <property type="nucleotide sequence ID" value="NZ_CP144914.1"/>
</dbReference>
<dbReference type="InterPro" id="IPR004360">
    <property type="entry name" value="Glyas_Fos-R_dOase_dom"/>
</dbReference>
<evidence type="ECO:0000259" key="2">
    <source>
        <dbReference type="PROSITE" id="PS51819"/>
    </source>
</evidence>
<dbReference type="GO" id="GO:0046491">
    <property type="term" value="P:L-methylmalonyl-CoA metabolic process"/>
    <property type="evidence" value="ECO:0007669"/>
    <property type="project" value="TreeGrafter"/>
</dbReference>
<dbReference type="Pfam" id="PF00903">
    <property type="entry name" value="Glyoxalase"/>
    <property type="match status" value="1"/>
</dbReference>
<reference evidence="3 4" key="1">
    <citation type="submission" date="2024-01" db="EMBL/GenBank/DDBJ databases">
        <title>Complete Genome Sequence of Alkalicoccus halolimnae BZ-SZ-XJ29T, a Moderately Halophilic Bacterium Isolated from a Salt Lake.</title>
        <authorList>
            <person name="Zhao B."/>
        </authorList>
    </citation>
    <scope>NUCLEOTIDE SEQUENCE [LARGE SCALE GENOMIC DNA]</scope>
    <source>
        <strain evidence="3 4">BZ-SZ-XJ29</strain>
    </source>
</reference>
<evidence type="ECO:0000256" key="1">
    <source>
        <dbReference type="ARBA" id="ARBA00022723"/>
    </source>
</evidence>
<dbReference type="GO" id="GO:0046872">
    <property type="term" value="F:metal ion binding"/>
    <property type="evidence" value="ECO:0007669"/>
    <property type="project" value="UniProtKB-KW"/>
</dbReference>
<name>A0A5C7FHL8_9BACI</name>
<dbReference type="GO" id="GO:0004493">
    <property type="term" value="F:methylmalonyl-CoA epimerase activity"/>
    <property type="evidence" value="ECO:0007669"/>
    <property type="project" value="TreeGrafter"/>
</dbReference>
<evidence type="ECO:0000313" key="3">
    <source>
        <dbReference type="EMBL" id="WWD80236.1"/>
    </source>
</evidence>
<dbReference type="AlphaFoldDB" id="A0A5C7FHL8"/>
<dbReference type="EMBL" id="CP144914">
    <property type="protein sequence ID" value="WWD80236.1"/>
    <property type="molecule type" value="Genomic_DNA"/>
</dbReference>
<dbReference type="InterPro" id="IPR037523">
    <property type="entry name" value="VOC_core"/>
</dbReference>
<dbReference type="Proteomes" id="UP000321816">
    <property type="component" value="Chromosome"/>
</dbReference>
<dbReference type="Gene3D" id="3.10.180.10">
    <property type="entry name" value="2,3-Dihydroxybiphenyl 1,2-Dioxygenase, domain 1"/>
    <property type="match status" value="1"/>
</dbReference>
<dbReference type="KEGG" id="ahal:FTX54_001335"/>
<dbReference type="OrthoDB" id="9800322at2"/>
<keyword evidence="1" id="KW-0479">Metal-binding</keyword>
<organism evidence="3 4">
    <name type="scientific">Alkalicoccus halolimnae</name>
    <dbReference type="NCBI Taxonomy" id="1667239"/>
    <lineage>
        <taxon>Bacteria</taxon>
        <taxon>Bacillati</taxon>
        <taxon>Bacillota</taxon>
        <taxon>Bacilli</taxon>
        <taxon>Bacillales</taxon>
        <taxon>Bacillaceae</taxon>
        <taxon>Alkalicoccus</taxon>
    </lineage>
</organism>
<dbReference type="InterPro" id="IPR029068">
    <property type="entry name" value="Glyas_Bleomycin-R_OHBP_Dase"/>
</dbReference>
<dbReference type="PROSITE" id="PS51819">
    <property type="entry name" value="VOC"/>
    <property type="match status" value="1"/>
</dbReference>
<accession>A0A5C7FHL8</accession>
<dbReference type="InterPro" id="IPR051785">
    <property type="entry name" value="MMCE/EMCE_epimerase"/>
</dbReference>
<dbReference type="CDD" id="cd06587">
    <property type="entry name" value="VOC"/>
    <property type="match status" value="1"/>
</dbReference>
<dbReference type="SUPFAM" id="SSF54593">
    <property type="entry name" value="Glyoxalase/Bleomycin resistance protein/Dihydroxybiphenyl dioxygenase"/>
    <property type="match status" value="1"/>
</dbReference>
<dbReference type="PANTHER" id="PTHR43048:SF3">
    <property type="entry name" value="METHYLMALONYL-COA EPIMERASE, MITOCHONDRIAL"/>
    <property type="match status" value="1"/>
</dbReference>
<proteinExistence type="predicted"/>
<feature type="domain" description="VOC" evidence="2">
    <location>
        <begin position="4"/>
        <end position="126"/>
    </location>
</feature>
<gene>
    <name evidence="3" type="ORF">FTX54_001335</name>
</gene>
<evidence type="ECO:0000313" key="4">
    <source>
        <dbReference type="Proteomes" id="UP000321816"/>
    </source>
</evidence>
<sequence>MIKRIGHMAMTVFNMEKSLEFYCDILGLERVFEIKDDNQKPWIEYVKVAPGQFIELFHGGRRKPEEGEQPIGFHHLCLEVYNIHETAAHLKLQGITLDAEPARGKDNNLQCWLKDPDGNRIELMQLDPSSPQMNC</sequence>